<name>A0ABP3LFU6_9BACI</name>
<evidence type="ECO:0000313" key="2">
    <source>
        <dbReference type="Proteomes" id="UP001500880"/>
    </source>
</evidence>
<protein>
    <recommendedName>
        <fullName evidence="3">SLAP domain-containing protein</fullName>
    </recommendedName>
</protein>
<evidence type="ECO:0008006" key="3">
    <source>
        <dbReference type="Google" id="ProtNLM"/>
    </source>
</evidence>
<dbReference type="InterPro" id="IPR030910">
    <property type="entry name" value="SLAP_dom"/>
</dbReference>
<dbReference type="NCBIfam" id="TIGR04398">
    <property type="entry name" value="SLAP_DUP"/>
    <property type="match status" value="1"/>
</dbReference>
<evidence type="ECO:0000313" key="1">
    <source>
        <dbReference type="EMBL" id="GAA0497898.1"/>
    </source>
</evidence>
<dbReference type="Proteomes" id="UP001500880">
    <property type="component" value="Unassembled WGS sequence"/>
</dbReference>
<gene>
    <name evidence="1" type="ORF">GCM10008986_26160</name>
</gene>
<proteinExistence type="predicted"/>
<comment type="caution">
    <text evidence="1">The sequence shown here is derived from an EMBL/GenBank/DDBJ whole genome shotgun (WGS) entry which is preliminary data.</text>
</comment>
<reference evidence="2" key="1">
    <citation type="journal article" date="2019" name="Int. J. Syst. Evol. Microbiol.">
        <title>The Global Catalogue of Microorganisms (GCM) 10K type strain sequencing project: providing services to taxonomists for standard genome sequencing and annotation.</title>
        <authorList>
            <consortium name="The Broad Institute Genomics Platform"/>
            <consortium name="The Broad Institute Genome Sequencing Center for Infectious Disease"/>
            <person name="Wu L."/>
            <person name="Ma J."/>
        </authorList>
    </citation>
    <scope>NUCLEOTIDE SEQUENCE [LARGE SCALE GENOMIC DNA]</scope>
    <source>
        <strain evidence="2">JCM 12389</strain>
    </source>
</reference>
<accession>A0ABP3LFU6</accession>
<organism evidence="1 2">
    <name type="scientific">Salinibacillus aidingensis</name>
    <dbReference type="NCBI Taxonomy" id="237684"/>
    <lineage>
        <taxon>Bacteria</taxon>
        <taxon>Bacillati</taxon>
        <taxon>Bacillota</taxon>
        <taxon>Bacilli</taxon>
        <taxon>Bacillales</taxon>
        <taxon>Bacillaceae</taxon>
        <taxon>Salinibacillus</taxon>
    </lineage>
</organism>
<dbReference type="EMBL" id="BAAADO010000005">
    <property type="protein sequence ID" value="GAA0497898.1"/>
    <property type="molecule type" value="Genomic_DNA"/>
</dbReference>
<sequence>MTKKQRLEFERSWNKNLSERDRLIIQQIFQKTCASQQFFTLLWTAVNYRSDFLVTVLIHNRSEQPLTFNNRTLRYVNKNQVIAEHTFQLRDLIIEPYTSVPWTFIFPEKNCYSKVTGVSEGYVENIL</sequence>
<dbReference type="RefSeq" id="WP_343841865.1">
    <property type="nucleotide sequence ID" value="NZ_BAAADO010000005.1"/>
</dbReference>
<keyword evidence="2" id="KW-1185">Reference proteome</keyword>